<feature type="non-terminal residue" evidence="1">
    <location>
        <position position="56"/>
    </location>
</feature>
<name>A0ACC3CTA1_9PEZI</name>
<dbReference type="EMBL" id="JAWDJW010012251">
    <property type="protein sequence ID" value="KAK3044222.1"/>
    <property type="molecule type" value="Genomic_DNA"/>
</dbReference>
<evidence type="ECO:0000313" key="1">
    <source>
        <dbReference type="EMBL" id="KAK3044222.1"/>
    </source>
</evidence>
<evidence type="ECO:0000313" key="2">
    <source>
        <dbReference type="Proteomes" id="UP001186974"/>
    </source>
</evidence>
<dbReference type="Proteomes" id="UP001186974">
    <property type="component" value="Unassembled WGS sequence"/>
</dbReference>
<organism evidence="1 2">
    <name type="scientific">Coniosporium uncinatum</name>
    <dbReference type="NCBI Taxonomy" id="93489"/>
    <lineage>
        <taxon>Eukaryota</taxon>
        <taxon>Fungi</taxon>
        <taxon>Dikarya</taxon>
        <taxon>Ascomycota</taxon>
        <taxon>Pezizomycotina</taxon>
        <taxon>Dothideomycetes</taxon>
        <taxon>Dothideomycetes incertae sedis</taxon>
        <taxon>Coniosporium</taxon>
    </lineage>
</organism>
<comment type="caution">
    <text evidence="1">The sequence shown here is derived from an EMBL/GenBank/DDBJ whole genome shotgun (WGS) entry which is preliminary data.</text>
</comment>
<gene>
    <name evidence="1" type="ORF">LTS18_001853</name>
</gene>
<reference evidence="1" key="1">
    <citation type="submission" date="2024-09" db="EMBL/GenBank/DDBJ databases">
        <title>Black Yeasts Isolated from many extreme environments.</title>
        <authorList>
            <person name="Coleine C."/>
            <person name="Stajich J.E."/>
            <person name="Selbmann L."/>
        </authorList>
    </citation>
    <scope>NUCLEOTIDE SEQUENCE</scope>
    <source>
        <strain evidence="1">CCFEE 5737</strain>
    </source>
</reference>
<accession>A0ACC3CTA1</accession>
<protein>
    <submittedName>
        <fullName evidence="1">Uncharacterized protein</fullName>
    </submittedName>
</protein>
<proteinExistence type="predicted"/>
<keyword evidence="2" id="KW-1185">Reference proteome</keyword>
<sequence>MAAQDAAGCYEYVIKHAKDTLLYEQEIVTMRKAEGTAGSSPRDNRFTRWLVEAGVN</sequence>